<feature type="transmembrane region" description="Helical" evidence="2">
    <location>
        <begin position="344"/>
        <end position="363"/>
    </location>
</feature>
<feature type="transmembrane region" description="Helical" evidence="2">
    <location>
        <begin position="130"/>
        <end position="150"/>
    </location>
</feature>
<proteinExistence type="predicted"/>
<sequence length="495" mass="54500">MGSSSDARGARRFDALRALAPGMLVALPLSFALPRALHRASWATLGRDQGIFQYVAWAVGQGDLAYRDVRDVNGPLVPLLHLVLLWLGGDDEHRFRVLDLLFTGLTAAFAGATFWTLAPHAADASRRFRGARAISAGLAAWGVVSAQYVAYGFWDSAQRESFFDWFLLGSLGCFLLASQALAEARSRRGLLFLAAAGAMSVMPWFGKPTYALFTVAELLVLLLDRQRLSRLARGFVFGLGGVAGALVPVLFLLARGDVGAWLRISFKDVPAMYRFIWPRTPSDILFSDLSRLTWLALASSGGVILFVLLRRLPVRALVLATTPLCGLVSVVAQAKGFIYHFHPVTVGSALCLVALALSVWDWADSRSSLALRGVSAVVASALALVLGWRMSRLAWRAPYPPHPNHTRKRRTRRVSRSTIASTSFRRPFVTRRPSSMRTRAKTSASRRTAWIRTCCSWRAARARRHISTRTTSMPMPRLSVASIRQGSTRRPRRGT</sequence>
<evidence type="ECO:0000313" key="3">
    <source>
        <dbReference type="EMBL" id="AKU97256.1"/>
    </source>
</evidence>
<reference evidence="3 4" key="1">
    <citation type="submission" date="2015-08" db="EMBL/GenBank/DDBJ databases">
        <authorList>
            <person name="Babu N.S."/>
            <person name="Beckwith C.J."/>
            <person name="Beseler K.G."/>
            <person name="Brison A."/>
            <person name="Carone J.V."/>
            <person name="Caskin T.P."/>
            <person name="Diamond M."/>
            <person name="Durham M.E."/>
            <person name="Foxe J.M."/>
            <person name="Go M."/>
            <person name="Henderson B.A."/>
            <person name="Jones I.B."/>
            <person name="McGettigan J.A."/>
            <person name="Micheletti S.J."/>
            <person name="Nasrallah M.E."/>
            <person name="Ortiz D."/>
            <person name="Piller C.R."/>
            <person name="Privatt S.R."/>
            <person name="Schneider S.L."/>
            <person name="Sharp S."/>
            <person name="Smith T.C."/>
            <person name="Stanton J.D."/>
            <person name="Ullery H.E."/>
            <person name="Wilson R.J."/>
            <person name="Serrano M.G."/>
            <person name="Buck G."/>
            <person name="Lee V."/>
            <person name="Wang Y."/>
            <person name="Carvalho R."/>
            <person name="Voegtly L."/>
            <person name="Shi R."/>
            <person name="Duckworth R."/>
            <person name="Johnson A."/>
            <person name="Loviza R."/>
            <person name="Walstead R."/>
            <person name="Shah Z."/>
            <person name="Kiflezghi M."/>
            <person name="Wade K."/>
            <person name="Ball S.L."/>
            <person name="Bradley K.W."/>
            <person name="Asai D.J."/>
            <person name="Bowman C.A."/>
            <person name="Russell D.A."/>
            <person name="Pope W.H."/>
            <person name="Jacobs-Sera D."/>
            <person name="Hendrix R.W."/>
            <person name="Hatfull G.F."/>
        </authorList>
    </citation>
    <scope>NUCLEOTIDE SEQUENCE [LARGE SCALE GENOMIC DNA]</scope>
    <source>
        <strain evidence="3 4">DSM 27648</strain>
    </source>
</reference>
<feature type="transmembrane region" description="Helical" evidence="2">
    <location>
        <begin position="15"/>
        <end position="33"/>
    </location>
</feature>
<accession>A0A0K1PV68</accession>
<dbReference type="AlphaFoldDB" id="A0A0K1PV68"/>
<feature type="transmembrane region" description="Helical" evidence="2">
    <location>
        <begin position="289"/>
        <end position="308"/>
    </location>
</feature>
<feature type="transmembrane region" description="Helical" evidence="2">
    <location>
        <begin position="100"/>
        <end position="118"/>
    </location>
</feature>
<keyword evidence="4" id="KW-1185">Reference proteome</keyword>
<feature type="region of interest" description="Disordered" evidence="1">
    <location>
        <begin position="469"/>
        <end position="495"/>
    </location>
</feature>
<dbReference type="RefSeq" id="WP_146648421.1">
    <property type="nucleotide sequence ID" value="NZ_CP012333.1"/>
</dbReference>
<dbReference type="Proteomes" id="UP000064967">
    <property type="component" value="Chromosome"/>
</dbReference>
<keyword evidence="2" id="KW-1133">Transmembrane helix</keyword>
<feature type="transmembrane region" description="Helical" evidence="2">
    <location>
        <begin position="162"/>
        <end position="182"/>
    </location>
</feature>
<evidence type="ECO:0000313" key="4">
    <source>
        <dbReference type="Proteomes" id="UP000064967"/>
    </source>
</evidence>
<feature type="transmembrane region" description="Helical" evidence="2">
    <location>
        <begin position="211"/>
        <end position="228"/>
    </location>
</feature>
<dbReference type="KEGG" id="llu:AKJ09_03920"/>
<feature type="transmembrane region" description="Helical" evidence="2">
    <location>
        <begin position="235"/>
        <end position="254"/>
    </location>
</feature>
<evidence type="ECO:0000256" key="1">
    <source>
        <dbReference type="SAM" id="MobiDB-lite"/>
    </source>
</evidence>
<evidence type="ECO:0000256" key="2">
    <source>
        <dbReference type="SAM" id="Phobius"/>
    </source>
</evidence>
<keyword evidence="2" id="KW-0812">Transmembrane</keyword>
<protein>
    <recommendedName>
        <fullName evidence="5">Glycosyltransferase RgtA/B/C/D-like domain-containing protein</fullName>
    </recommendedName>
</protein>
<dbReference type="EMBL" id="CP012333">
    <property type="protein sequence ID" value="AKU97256.1"/>
    <property type="molecule type" value="Genomic_DNA"/>
</dbReference>
<evidence type="ECO:0008006" key="5">
    <source>
        <dbReference type="Google" id="ProtNLM"/>
    </source>
</evidence>
<feature type="transmembrane region" description="Helical" evidence="2">
    <location>
        <begin position="369"/>
        <end position="388"/>
    </location>
</feature>
<dbReference type="STRING" id="1391654.AKJ09_03920"/>
<name>A0A0K1PV68_9BACT</name>
<feature type="transmembrane region" description="Helical" evidence="2">
    <location>
        <begin position="314"/>
        <end position="332"/>
    </location>
</feature>
<keyword evidence="2" id="KW-0472">Membrane</keyword>
<gene>
    <name evidence="3" type="ORF">AKJ09_03920</name>
</gene>
<organism evidence="3 4">
    <name type="scientific">Labilithrix luteola</name>
    <dbReference type="NCBI Taxonomy" id="1391654"/>
    <lineage>
        <taxon>Bacteria</taxon>
        <taxon>Pseudomonadati</taxon>
        <taxon>Myxococcota</taxon>
        <taxon>Polyangia</taxon>
        <taxon>Polyangiales</taxon>
        <taxon>Labilitrichaceae</taxon>
        <taxon>Labilithrix</taxon>
    </lineage>
</organism>